<comment type="caution">
    <text evidence="1">The sequence shown here is derived from an EMBL/GenBank/DDBJ whole genome shotgun (WGS) entry which is preliminary data.</text>
</comment>
<keyword evidence="2" id="KW-1185">Reference proteome</keyword>
<dbReference type="AlphaFoldDB" id="A0A8J3J2A3"/>
<dbReference type="Proteomes" id="UP000597444">
    <property type="component" value="Unassembled WGS sequence"/>
</dbReference>
<organism evidence="1 2">
    <name type="scientific">Reticulibacter mediterranei</name>
    <dbReference type="NCBI Taxonomy" id="2778369"/>
    <lineage>
        <taxon>Bacteria</taxon>
        <taxon>Bacillati</taxon>
        <taxon>Chloroflexota</taxon>
        <taxon>Ktedonobacteria</taxon>
        <taxon>Ktedonobacterales</taxon>
        <taxon>Reticulibacteraceae</taxon>
        <taxon>Reticulibacter</taxon>
    </lineage>
</organism>
<name>A0A8J3J2A3_9CHLR</name>
<evidence type="ECO:0000313" key="1">
    <source>
        <dbReference type="EMBL" id="GHP00277.1"/>
    </source>
</evidence>
<gene>
    <name evidence="1" type="ORF">KSF_103240</name>
</gene>
<reference evidence="1" key="1">
    <citation type="submission" date="2020-10" db="EMBL/GenBank/DDBJ databases">
        <title>Taxonomic study of unclassified bacteria belonging to the class Ktedonobacteria.</title>
        <authorList>
            <person name="Yabe S."/>
            <person name="Wang C.M."/>
            <person name="Zheng Y."/>
            <person name="Sakai Y."/>
            <person name="Cavaletti L."/>
            <person name="Monciardini P."/>
            <person name="Donadio S."/>
        </authorList>
    </citation>
    <scope>NUCLEOTIDE SEQUENCE</scope>
    <source>
        <strain evidence="1">ID150040</strain>
    </source>
</reference>
<dbReference type="RefSeq" id="WP_236065277.1">
    <property type="nucleotide sequence ID" value="NZ_BNJK01000002.1"/>
</dbReference>
<protein>
    <submittedName>
        <fullName evidence="1">Uncharacterized protein</fullName>
    </submittedName>
</protein>
<accession>A0A8J3J2A3</accession>
<evidence type="ECO:0000313" key="2">
    <source>
        <dbReference type="Proteomes" id="UP000597444"/>
    </source>
</evidence>
<dbReference type="EMBL" id="BNJK01000002">
    <property type="protein sequence ID" value="GHP00277.1"/>
    <property type="molecule type" value="Genomic_DNA"/>
</dbReference>
<sequence length="641" mass="72201">MIPNRCIEVQTTAVDRPSVPAWFAEVVIASQHLTAKGLLEAFAHQVRLVRGRFGSYEALDFLAVLLGYAISGERTLADFFDRLTPFGTVFMALFGRAHLPHRATVSRFLASVDRLCLEAFRTLFEQNSFAEGWTSDSIGGIWDRQERRYIVFDVDATRQAARQRALPTDPALPLPRRRLDAVCAPGYKGRKRGEVVRTRTTVLQMHTRQWIGTYAGRGNGDYRSELVSALQAITTYLKHFALTPQVALVRLDGQYGDTVAIAQLLEAGVYLVTRARGYRVLEHPQIQSVLAHPPQATMTRTNSDEVVELFDGGWLPLDEGVSQTRIIVARHRAPAPNKKVPVGKRVGEYVYELFITTLPIEGFLVEDVLDLYHGRGAFEAVLADEDLEEDPDRWCSYTECGQELWQIACQWVWNLRLILGKTMQGAGVREMEWAPPKEAPPSLKSREDSPQEYGPWRWAAAFGGATGRFGAEAFVLQENGTLRCPAGSSLWLSEIHQENAFTQRAIYLGFRSDCEPCALKEQCLGRGAKGNRARRVSAVRRLLPAPTEVSHKPVVLGAMRWVDVAGRAFRRTWMAHWRSQYVEVIPLTTLSEKTFPPPRPPRAVRSHHRFRWHDRLARNAWWGPPQQRVTVAGVPAFLASN</sequence>
<proteinExistence type="predicted"/>